<evidence type="ECO:0000259" key="4">
    <source>
        <dbReference type="PROSITE" id="PS51077"/>
    </source>
</evidence>
<dbReference type="InterPro" id="IPR029016">
    <property type="entry name" value="GAF-like_dom_sf"/>
</dbReference>
<organism evidence="6 7">
    <name type="scientific">Alicycliphilus denitrificans</name>
    <dbReference type="NCBI Taxonomy" id="179636"/>
    <lineage>
        <taxon>Bacteria</taxon>
        <taxon>Pseudomonadati</taxon>
        <taxon>Pseudomonadota</taxon>
        <taxon>Betaproteobacteria</taxon>
        <taxon>Burkholderiales</taxon>
        <taxon>Comamonadaceae</taxon>
        <taxon>Alicycliphilus</taxon>
    </lineage>
</organism>
<dbReference type="Gene3D" id="1.10.10.10">
    <property type="entry name" value="Winged helix-like DNA-binding domain superfamily/Winged helix DNA-binding domain"/>
    <property type="match status" value="1"/>
</dbReference>
<dbReference type="PANTHER" id="PTHR30136">
    <property type="entry name" value="HELIX-TURN-HELIX TRANSCRIPTIONAL REGULATOR, ICLR FAMILY"/>
    <property type="match status" value="1"/>
</dbReference>
<gene>
    <name evidence="6" type="ORF">HF896_19055</name>
</gene>
<evidence type="ECO:0000259" key="5">
    <source>
        <dbReference type="PROSITE" id="PS51078"/>
    </source>
</evidence>
<dbReference type="PROSITE" id="PS51078">
    <property type="entry name" value="ICLR_ED"/>
    <property type="match status" value="1"/>
</dbReference>
<protein>
    <submittedName>
        <fullName evidence="6">Helix-turn-helix domain-containing protein</fullName>
    </submittedName>
</protein>
<evidence type="ECO:0000256" key="1">
    <source>
        <dbReference type="ARBA" id="ARBA00023015"/>
    </source>
</evidence>
<dbReference type="InterPro" id="IPR005471">
    <property type="entry name" value="Tscrpt_reg_IclR_N"/>
</dbReference>
<name>A0A858ZZL5_9BURK</name>
<accession>A0A858ZZL5</accession>
<keyword evidence="1" id="KW-0805">Transcription regulation</keyword>
<dbReference type="InterPro" id="IPR036390">
    <property type="entry name" value="WH_DNA-bd_sf"/>
</dbReference>
<evidence type="ECO:0000313" key="6">
    <source>
        <dbReference type="EMBL" id="QKD45589.1"/>
    </source>
</evidence>
<dbReference type="PANTHER" id="PTHR30136:SF35">
    <property type="entry name" value="HTH-TYPE TRANSCRIPTIONAL REGULATOR RV1719"/>
    <property type="match status" value="1"/>
</dbReference>
<dbReference type="Pfam" id="PF01614">
    <property type="entry name" value="IclR_C"/>
    <property type="match status" value="1"/>
</dbReference>
<dbReference type="EMBL" id="CP051298">
    <property type="protein sequence ID" value="QKD45589.1"/>
    <property type="molecule type" value="Genomic_DNA"/>
</dbReference>
<evidence type="ECO:0000256" key="2">
    <source>
        <dbReference type="ARBA" id="ARBA00023125"/>
    </source>
</evidence>
<feature type="domain" description="IclR-ED" evidence="5">
    <location>
        <begin position="64"/>
        <end position="251"/>
    </location>
</feature>
<keyword evidence="2" id="KW-0238">DNA-binding</keyword>
<dbReference type="RefSeq" id="WP_013520601.1">
    <property type="nucleotide sequence ID" value="NZ_CP051298.1"/>
</dbReference>
<dbReference type="SUPFAM" id="SSF46785">
    <property type="entry name" value="Winged helix' DNA-binding domain"/>
    <property type="match status" value="1"/>
</dbReference>
<dbReference type="GO" id="GO:0003677">
    <property type="term" value="F:DNA binding"/>
    <property type="evidence" value="ECO:0007669"/>
    <property type="project" value="UniProtKB-KW"/>
</dbReference>
<feature type="domain" description="HTH iclR-type" evidence="4">
    <location>
        <begin position="1"/>
        <end position="63"/>
    </location>
</feature>
<dbReference type="SUPFAM" id="SSF55781">
    <property type="entry name" value="GAF domain-like"/>
    <property type="match status" value="1"/>
</dbReference>
<dbReference type="InterPro" id="IPR036388">
    <property type="entry name" value="WH-like_DNA-bd_sf"/>
</dbReference>
<evidence type="ECO:0000313" key="7">
    <source>
        <dbReference type="Proteomes" id="UP000500755"/>
    </source>
</evidence>
<dbReference type="PROSITE" id="PS51077">
    <property type="entry name" value="HTH_ICLR"/>
    <property type="match status" value="1"/>
</dbReference>
<dbReference type="Pfam" id="PF09339">
    <property type="entry name" value="HTH_IclR"/>
    <property type="match status" value="1"/>
</dbReference>
<keyword evidence="3" id="KW-0804">Transcription</keyword>
<dbReference type="AlphaFoldDB" id="A0A858ZZL5"/>
<reference evidence="6 7" key="1">
    <citation type="submission" date="2020-05" db="EMBL/GenBank/DDBJ databases">
        <title>Complete genome sequence of Alicycliphilus denitrificans DP3.</title>
        <authorList>
            <person name="Chen X."/>
        </authorList>
    </citation>
    <scope>NUCLEOTIDE SEQUENCE [LARGE SCALE GENOMIC DNA]</scope>
    <source>
        <strain evidence="6 7">DP3</strain>
    </source>
</reference>
<sequence length="271" mass="28680">MSILGNVQRVLALFAAGATDLSFTEAATLLELPKSSTSHLLNQMVRYGLLDQHSTTRRYRPGALLGQAAHAAYVSSDFDDACREVLERLSARSGLTAYLSTLSGRETVVLQRLNGSFPVQVLSSPGSRRDATGTAMGRALLSRLAGPELAELFGTDGSAPLASPRQSGFARVDELLAGLASVAQARHAMVVDGAMPDIGAIAAAVRNPLDGELRGLCISFVPRLQPGADQIEGWRRLVLEETSALGRRIGDPFWRAAPAVSTTSSITEPTP</sequence>
<dbReference type="Proteomes" id="UP000500755">
    <property type="component" value="Chromosome"/>
</dbReference>
<dbReference type="InterPro" id="IPR050707">
    <property type="entry name" value="HTH_MetabolicPath_Reg"/>
</dbReference>
<dbReference type="GO" id="GO:0003700">
    <property type="term" value="F:DNA-binding transcription factor activity"/>
    <property type="evidence" value="ECO:0007669"/>
    <property type="project" value="TreeGrafter"/>
</dbReference>
<dbReference type="GO" id="GO:0045892">
    <property type="term" value="P:negative regulation of DNA-templated transcription"/>
    <property type="evidence" value="ECO:0007669"/>
    <property type="project" value="TreeGrafter"/>
</dbReference>
<evidence type="ECO:0000256" key="3">
    <source>
        <dbReference type="ARBA" id="ARBA00023163"/>
    </source>
</evidence>
<dbReference type="OMA" id="NEGMPGI"/>
<dbReference type="InterPro" id="IPR014757">
    <property type="entry name" value="Tscrpt_reg_IclR_C"/>
</dbReference>
<proteinExistence type="predicted"/>
<dbReference type="Gene3D" id="3.30.450.40">
    <property type="match status" value="1"/>
</dbReference>